<dbReference type="KEGG" id="mas:Mahau_0364"/>
<dbReference type="EMBL" id="CP002360">
    <property type="protein sequence ID" value="AEE95580.1"/>
    <property type="molecule type" value="Genomic_DNA"/>
</dbReference>
<dbReference type="AlphaFoldDB" id="F3ZXS3"/>
<dbReference type="SUPFAM" id="SSF55904">
    <property type="entry name" value="Ornithine decarboxylase C-terminal domain"/>
    <property type="match status" value="1"/>
</dbReference>
<dbReference type="HOGENOM" id="CLU_025925_2_1_9"/>
<comment type="similarity">
    <text evidence="2">Belongs to the Orn/Lys/Arg decarboxylase class-I family.</text>
</comment>
<keyword evidence="3" id="KW-0210">Decarboxylase</keyword>
<sequence length="485" mass="53127">MSSDQNRTPIYDMLRRYVEEHTVRFHMPGHKGRLCGDDAAGLTQDMWQMDITELPDTDNLHMPQGPIVEAQRLMAEAYGADQSFLMVNGSTGGLYAMMLAACKPGDSIVVARNCHKSVINGLILAGLSPIYIWPLVLQDWHIAGQIRLEQVREALEQHPEAAAVLITSPDYYGLCADVAGIADACHQRGVPLLVDEAHGAHFVFHEGLPPSAGYCGADIWVNSMHKTLPALTQTAVLHVKSCLVNMDRIRDGLQMVQTTSPSYILMASMDIARRYMTNEGWNDLDDLLGHILDLSQWVYGIGGVKMMDESIKGRCGVAFKDPTRLCFDVSGLGIGAIRAEELLRAEGVQVEMADLYNVLLITTAMDDAEDFVALKEAFGQLAASGRNAKAVCYPLFMTLPRPVQSLLPREAALSATERIPLKNTAGRIAAQPIGLYPPGVPLVCPGEIIDENTVEVFLEMSALGCRVFNIGEDKMIAVVREKSYE</sequence>
<dbReference type="GO" id="GO:0016831">
    <property type="term" value="F:carboxy-lyase activity"/>
    <property type="evidence" value="ECO:0007669"/>
    <property type="project" value="UniProtKB-KW"/>
</dbReference>
<dbReference type="InterPro" id="IPR036633">
    <property type="entry name" value="Prn/Lys/Arg_de-COase_C_sf"/>
</dbReference>
<dbReference type="SUPFAM" id="SSF53383">
    <property type="entry name" value="PLP-dependent transferases"/>
    <property type="match status" value="1"/>
</dbReference>
<feature type="domain" description="Orn/Lys/Arg decarboxylase C-terminal" evidence="7">
    <location>
        <begin position="412"/>
        <end position="459"/>
    </location>
</feature>
<dbReference type="STRING" id="697281.Mahau_0364"/>
<keyword evidence="4" id="KW-0663">Pyridoxal phosphate</keyword>
<evidence type="ECO:0000256" key="2">
    <source>
        <dbReference type="ARBA" id="ARBA00010671"/>
    </source>
</evidence>
<feature type="domain" description="Orn/Lys/Arg decarboxylases family 1 pyridoxal-P attachment site" evidence="6">
    <location>
        <begin position="8"/>
        <end position="297"/>
    </location>
</feature>
<gene>
    <name evidence="8" type="ordered locus">Mahau_0364</name>
</gene>
<dbReference type="InterPro" id="IPR052357">
    <property type="entry name" value="Orn_Lys_Arg_decarboxylase-I"/>
</dbReference>
<evidence type="ECO:0000256" key="4">
    <source>
        <dbReference type="ARBA" id="ARBA00022898"/>
    </source>
</evidence>
<dbReference type="eggNOG" id="COG1982">
    <property type="taxonomic scope" value="Bacteria"/>
</dbReference>
<reference evidence="9" key="1">
    <citation type="submission" date="2010-11" db="EMBL/GenBank/DDBJ databases">
        <title>The complete genome of Mahella australiensis DSM 15567.</title>
        <authorList>
            <consortium name="US DOE Joint Genome Institute (JGI-PGF)"/>
            <person name="Lucas S."/>
            <person name="Copeland A."/>
            <person name="Lapidus A."/>
            <person name="Bruce D."/>
            <person name="Goodwin L."/>
            <person name="Pitluck S."/>
            <person name="Kyrpides N."/>
            <person name="Mavromatis K."/>
            <person name="Pagani I."/>
            <person name="Ivanova N."/>
            <person name="Teshima H."/>
            <person name="Brettin T."/>
            <person name="Detter J.C."/>
            <person name="Han C."/>
            <person name="Tapia R."/>
            <person name="Land M."/>
            <person name="Hauser L."/>
            <person name="Markowitz V."/>
            <person name="Cheng J.-F."/>
            <person name="Hugenholtz P."/>
            <person name="Woyke T."/>
            <person name="Wu D."/>
            <person name="Spring S."/>
            <person name="Pukall R."/>
            <person name="Steenblock K."/>
            <person name="Schneider S."/>
            <person name="Klenk H.-P."/>
            <person name="Eisen J.A."/>
        </authorList>
    </citation>
    <scope>NUCLEOTIDE SEQUENCE [LARGE SCALE GENOMIC DNA]</scope>
    <source>
        <strain evidence="9">DSM 15567 / CIP 107919 / 50-1 BON</strain>
    </source>
</reference>
<dbReference type="Gene3D" id="3.90.100.10">
    <property type="entry name" value="Orn/Lys/Arg decarboxylase, C-terminal domain"/>
    <property type="match status" value="1"/>
</dbReference>
<reference evidence="8 9" key="2">
    <citation type="journal article" date="2011" name="Stand. Genomic Sci.">
        <title>Complete genome sequence of Mahella australiensis type strain (50-1 BON).</title>
        <authorList>
            <person name="Sikorski J."/>
            <person name="Teshima H."/>
            <person name="Nolan M."/>
            <person name="Lucas S."/>
            <person name="Hammon N."/>
            <person name="Deshpande S."/>
            <person name="Cheng J.F."/>
            <person name="Pitluck S."/>
            <person name="Liolios K."/>
            <person name="Pagani I."/>
            <person name="Ivanova N."/>
            <person name="Huntemann M."/>
            <person name="Mavromatis K."/>
            <person name="Ovchinikova G."/>
            <person name="Pati A."/>
            <person name="Tapia R."/>
            <person name="Han C."/>
            <person name="Goodwin L."/>
            <person name="Chen A."/>
            <person name="Palaniappan K."/>
            <person name="Land M."/>
            <person name="Hauser L."/>
            <person name="Ngatchou-Djao O.D."/>
            <person name="Rohde M."/>
            <person name="Pukall R."/>
            <person name="Spring S."/>
            <person name="Abt B."/>
            <person name="Goker M."/>
            <person name="Detter J.C."/>
            <person name="Woyke T."/>
            <person name="Bristow J."/>
            <person name="Markowitz V."/>
            <person name="Hugenholtz P."/>
            <person name="Eisen J.A."/>
            <person name="Kyrpides N.C."/>
            <person name="Klenk H.P."/>
            <person name="Lapidus A."/>
        </authorList>
    </citation>
    <scope>NUCLEOTIDE SEQUENCE [LARGE SCALE GENOMIC DNA]</scope>
    <source>
        <strain evidence="9">DSM 15567 / CIP 107919 / 50-1 BON</strain>
    </source>
</reference>
<proteinExistence type="inferred from homology"/>
<organism evidence="8 9">
    <name type="scientific">Mahella australiensis (strain DSM 15567 / CIP 107919 / 50-1 BON)</name>
    <dbReference type="NCBI Taxonomy" id="697281"/>
    <lineage>
        <taxon>Bacteria</taxon>
        <taxon>Bacillati</taxon>
        <taxon>Bacillota</taxon>
        <taxon>Clostridia</taxon>
        <taxon>Thermoanaerobacterales</taxon>
        <taxon>Thermoanaerobacterales Family IV. Incertae Sedis</taxon>
        <taxon>Mahella</taxon>
    </lineage>
</organism>
<dbReference type="Gene3D" id="3.40.640.10">
    <property type="entry name" value="Type I PLP-dependent aspartate aminotransferase-like (Major domain)"/>
    <property type="match status" value="1"/>
</dbReference>
<dbReference type="InterPro" id="IPR015424">
    <property type="entry name" value="PyrdxlP-dep_Trfase"/>
</dbReference>
<protein>
    <submittedName>
        <fullName evidence="8">Orn/Lys/Arg decarboxylase major region</fullName>
    </submittedName>
</protein>
<evidence type="ECO:0000256" key="3">
    <source>
        <dbReference type="ARBA" id="ARBA00022793"/>
    </source>
</evidence>
<evidence type="ECO:0000259" key="7">
    <source>
        <dbReference type="Pfam" id="PF03711"/>
    </source>
</evidence>
<keyword evidence="5" id="KW-0456">Lyase</keyword>
<dbReference type="InterPro" id="IPR008286">
    <property type="entry name" value="Prn/Lys/Arg_de-COase_C"/>
</dbReference>
<dbReference type="PANTHER" id="PTHR43277:SF4">
    <property type="entry name" value="ARGININE DECARBOXYLASE"/>
    <property type="match status" value="1"/>
</dbReference>
<dbReference type="Pfam" id="PF01276">
    <property type="entry name" value="OKR_DC_1"/>
    <property type="match status" value="1"/>
</dbReference>
<dbReference type="InterPro" id="IPR015421">
    <property type="entry name" value="PyrdxlP-dep_Trfase_major"/>
</dbReference>
<dbReference type="CDD" id="cd00615">
    <property type="entry name" value="Orn_deC_like"/>
    <property type="match status" value="1"/>
</dbReference>
<evidence type="ECO:0000256" key="5">
    <source>
        <dbReference type="ARBA" id="ARBA00023239"/>
    </source>
</evidence>
<keyword evidence="9" id="KW-1185">Reference proteome</keyword>
<evidence type="ECO:0000313" key="8">
    <source>
        <dbReference type="EMBL" id="AEE95580.1"/>
    </source>
</evidence>
<dbReference type="Pfam" id="PF03711">
    <property type="entry name" value="OKR_DC_1_C"/>
    <property type="match status" value="1"/>
</dbReference>
<comment type="cofactor">
    <cofactor evidence="1">
        <name>pyridoxal 5'-phosphate</name>
        <dbReference type="ChEBI" id="CHEBI:597326"/>
    </cofactor>
</comment>
<evidence type="ECO:0000256" key="1">
    <source>
        <dbReference type="ARBA" id="ARBA00001933"/>
    </source>
</evidence>
<dbReference type="InterPro" id="IPR000310">
    <property type="entry name" value="Orn/Lys/Arg_deCO2ase_major_dom"/>
</dbReference>
<name>F3ZXS3_MAHA5</name>
<evidence type="ECO:0000313" key="9">
    <source>
        <dbReference type="Proteomes" id="UP000008457"/>
    </source>
</evidence>
<accession>F3ZXS3</accession>
<dbReference type="Proteomes" id="UP000008457">
    <property type="component" value="Chromosome"/>
</dbReference>
<dbReference type="PANTHER" id="PTHR43277">
    <property type="entry name" value="ARGININE DECARBOXYLASE"/>
    <property type="match status" value="1"/>
</dbReference>
<evidence type="ECO:0000259" key="6">
    <source>
        <dbReference type="Pfam" id="PF01276"/>
    </source>
</evidence>